<dbReference type="GO" id="GO:0008270">
    <property type="term" value="F:zinc ion binding"/>
    <property type="evidence" value="ECO:0007669"/>
    <property type="project" value="UniProtKB-KW"/>
</dbReference>
<accession>A0AA40K2K9</accession>
<dbReference type="Proteomes" id="UP001172155">
    <property type="component" value="Unassembled WGS sequence"/>
</dbReference>
<evidence type="ECO:0000256" key="1">
    <source>
        <dbReference type="ARBA" id="ARBA00022723"/>
    </source>
</evidence>
<dbReference type="AlphaFoldDB" id="A0AA40K2K9"/>
<evidence type="ECO:0008006" key="6">
    <source>
        <dbReference type="Google" id="ProtNLM"/>
    </source>
</evidence>
<reference evidence="4" key="1">
    <citation type="submission" date="2023-06" db="EMBL/GenBank/DDBJ databases">
        <title>Genome-scale phylogeny and comparative genomics of the fungal order Sordariales.</title>
        <authorList>
            <consortium name="Lawrence Berkeley National Laboratory"/>
            <person name="Hensen N."/>
            <person name="Bonometti L."/>
            <person name="Westerberg I."/>
            <person name="Brannstrom I.O."/>
            <person name="Guillou S."/>
            <person name="Cros-Aarteil S."/>
            <person name="Calhoun S."/>
            <person name="Haridas S."/>
            <person name="Kuo A."/>
            <person name="Mondo S."/>
            <person name="Pangilinan J."/>
            <person name="Riley R."/>
            <person name="LaButti K."/>
            <person name="Andreopoulos B."/>
            <person name="Lipzen A."/>
            <person name="Chen C."/>
            <person name="Yanf M."/>
            <person name="Daum C."/>
            <person name="Ng V."/>
            <person name="Clum A."/>
            <person name="Steindorff A."/>
            <person name="Ohm R."/>
            <person name="Martin F."/>
            <person name="Silar P."/>
            <person name="Natvig D."/>
            <person name="Lalanne C."/>
            <person name="Gautier V."/>
            <person name="Ament-velasquez S.L."/>
            <person name="Kruys A."/>
            <person name="Hutchinson M.I."/>
            <person name="Powell A.J."/>
            <person name="Barry K."/>
            <person name="Miller A.N."/>
            <person name="Grigoriev I.V."/>
            <person name="Debuchy R."/>
            <person name="Gladieux P."/>
            <person name="Thoren M.H."/>
            <person name="Johannesson H."/>
        </authorList>
    </citation>
    <scope>NUCLEOTIDE SEQUENCE</scope>
    <source>
        <strain evidence="4">SMH3187-1</strain>
    </source>
</reference>
<proteinExistence type="predicted"/>
<dbReference type="Gene3D" id="3.30.60.90">
    <property type="match status" value="3"/>
</dbReference>
<comment type="caution">
    <text evidence="4">The sequence shown here is derived from an EMBL/GenBank/DDBJ whole genome shotgun (WGS) entry which is preliminary data.</text>
</comment>
<organism evidence="4 5">
    <name type="scientific">Schizothecium vesticola</name>
    <dbReference type="NCBI Taxonomy" id="314040"/>
    <lineage>
        <taxon>Eukaryota</taxon>
        <taxon>Fungi</taxon>
        <taxon>Dikarya</taxon>
        <taxon>Ascomycota</taxon>
        <taxon>Pezizomycotina</taxon>
        <taxon>Sordariomycetes</taxon>
        <taxon>Sordariomycetidae</taxon>
        <taxon>Sordariales</taxon>
        <taxon>Schizotheciaceae</taxon>
        <taxon>Schizothecium</taxon>
    </lineage>
</organism>
<evidence type="ECO:0000313" key="5">
    <source>
        <dbReference type="Proteomes" id="UP001172155"/>
    </source>
</evidence>
<keyword evidence="2" id="KW-0863">Zinc-finger</keyword>
<gene>
    <name evidence="4" type="ORF">B0T18DRAFT_185789</name>
</gene>
<dbReference type="SUPFAM" id="SSF57850">
    <property type="entry name" value="RING/U-box"/>
    <property type="match status" value="3"/>
</dbReference>
<evidence type="ECO:0000256" key="3">
    <source>
        <dbReference type="ARBA" id="ARBA00022833"/>
    </source>
</evidence>
<keyword evidence="1" id="KW-0479">Metal-binding</keyword>
<name>A0AA40K2K9_9PEZI</name>
<keyword evidence="3" id="KW-0862">Zinc</keyword>
<evidence type="ECO:0000313" key="4">
    <source>
        <dbReference type="EMBL" id="KAK0743520.1"/>
    </source>
</evidence>
<dbReference type="EMBL" id="JAUKUD010000005">
    <property type="protein sequence ID" value="KAK0743520.1"/>
    <property type="molecule type" value="Genomic_DNA"/>
</dbReference>
<protein>
    <recommendedName>
        <fullName evidence="6">ZZ-type domain-containing protein</fullName>
    </recommendedName>
</protein>
<sequence>MGLHDLFHFNSAAYTLKVSQLPTSDLKLREAQKFRQICMGSGSAVGSCLMTAATSGLSLAFTAFAARNVHVASKKLAIIEAELTRRGVPLREVHTGDAVATFVGGMAAGVVGGEAQAAFGPDMSTVTGAVPLDGSSFQPQPSAGDVLGGMAVAEIAGFASGWAFDRLLQDADLRGLILGSVGCSRLLGVGSTEESQIGCDMCGIMIRGLFAHCCACEDDFDLCLDCYEKRDGNPKCNSTDSEHHMVLRQLVVHGLSDSTKALMDIDRKKRQIHPVCDRCGIVVIQGRIYTCDVCKNGSDAFILCTSCYHSGGTCNHPSTHSLYAFLVASLPETGNVSSYEKEYGSGLISCNSCERQIVQGAYYQCEKEGCRDGPNNFDICHLCYEMGRSCNSSTHTLSQYFTYDLVGGSLHKPYEEPGTFCDCCRKGVQEFYHCEVCKGGRFDICLSCYMTGQGCKNNQHILIKSWST</sequence>
<dbReference type="InterPro" id="IPR043145">
    <property type="entry name" value="Znf_ZZ_sf"/>
</dbReference>
<evidence type="ECO:0000256" key="2">
    <source>
        <dbReference type="ARBA" id="ARBA00022771"/>
    </source>
</evidence>
<keyword evidence="5" id="KW-1185">Reference proteome</keyword>